<sequence>MADWLLLARQQTSAAHWMQEADRPLAEYMTLPASQYSVLDAKKIDRIDDQTFSCYVDGIHFLGLTVEPVLTVSVTVGERGPTVKLLNTRLEGSDAVLSANEHFDATMTNVVQWTEADANAPKQISSDTTIKVELEVPRWMKFLPKGAIEKVGSSAMQQVLNRMVPRFLSQLQKDYEQWAAGDESRKPVGTGQL</sequence>
<evidence type="ECO:0000313" key="2">
    <source>
        <dbReference type="Proteomes" id="UP001465755"/>
    </source>
</evidence>
<organism evidence="1 2">
    <name type="scientific">Symbiochloris irregularis</name>
    <dbReference type="NCBI Taxonomy" id="706552"/>
    <lineage>
        <taxon>Eukaryota</taxon>
        <taxon>Viridiplantae</taxon>
        <taxon>Chlorophyta</taxon>
        <taxon>core chlorophytes</taxon>
        <taxon>Trebouxiophyceae</taxon>
        <taxon>Trebouxiales</taxon>
        <taxon>Trebouxiaceae</taxon>
        <taxon>Symbiochloris</taxon>
    </lineage>
</organism>
<dbReference type="EMBL" id="JALJOQ010000124">
    <property type="protein sequence ID" value="KAK9795865.1"/>
    <property type="molecule type" value="Genomic_DNA"/>
</dbReference>
<accession>A0AAW1NV59</accession>
<dbReference type="PANTHER" id="PTHR34131:SF3">
    <property type="entry name" value="(RAP ANNOTATION RELEASE2) GALACTOSE-BINDING LIKE DOMAIN CONTAINING PROTEIN"/>
    <property type="match status" value="1"/>
</dbReference>
<keyword evidence="2" id="KW-1185">Reference proteome</keyword>
<dbReference type="Proteomes" id="UP001465755">
    <property type="component" value="Unassembled WGS sequence"/>
</dbReference>
<dbReference type="Pfam" id="PF09366">
    <property type="entry name" value="DUF1997"/>
    <property type="match status" value="1"/>
</dbReference>
<protein>
    <recommendedName>
        <fullName evidence="3">DUF1997 domain-containing protein</fullName>
    </recommendedName>
</protein>
<dbReference type="AlphaFoldDB" id="A0AAW1NV59"/>
<name>A0AAW1NV59_9CHLO</name>
<comment type="caution">
    <text evidence="1">The sequence shown here is derived from an EMBL/GenBank/DDBJ whole genome shotgun (WGS) entry which is preliminary data.</text>
</comment>
<reference evidence="1 2" key="1">
    <citation type="journal article" date="2024" name="Nat. Commun.">
        <title>Phylogenomics reveals the evolutionary origins of lichenization in chlorophyte algae.</title>
        <authorList>
            <person name="Puginier C."/>
            <person name="Libourel C."/>
            <person name="Otte J."/>
            <person name="Skaloud P."/>
            <person name="Haon M."/>
            <person name="Grisel S."/>
            <person name="Petersen M."/>
            <person name="Berrin J.G."/>
            <person name="Delaux P.M."/>
            <person name="Dal Grande F."/>
            <person name="Keller J."/>
        </authorList>
    </citation>
    <scope>NUCLEOTIDE SEQUENCE [LARGE SCALE GENOMIC DNA]</scope>
    <source>
        <strain evidence="1 2">SAG 2036</strain>
    </source>
</reference>
<evidence type="ECO:0000313" key="1">
    <source>
        <dbReference type="EMBL" id="KAK9795865.1"/>
    </source>
</evidence>
<dbReference type="InterPro" id="IPR018971">
    <property type="entry name" value="DUF1997"/>
</dbReference>
<gene>
    <name evidence="1" type="ORF">WJX73_010568</name>
</gene>
<proteinExistence type="predicted"/>
<evidence type="ECO:0008006" key="3">
    <source>
        <dbReference type="Google" id="ProtNLM"/>
    </source>
</evidence>
<dbReference type="PANTHER" id="PTHR34131">
    <property type="entry name" value="(RAP ANNOTATION RELEASE2) GALACTOSE-BINDING LIKE DOMAIN CONTAINING PROTEIN"/>
    <property type="match status" value="1"/>
</dbReference>